<evidence type="ECO:0000313" key="2">
    <source>
        <dbReference type="Proteomes" id="UP001064489"/>
    </source>
</evidence>
<gene>
    <name evidence="1" type="ORF">LWI28_001186</name>
</gene>
<sequence length="263" mass="29263">MRFGFNLKTCRNQVLTSWKSSDDPATGDFSSWLDLQGTPQFFLYKNSAPNWCDGPWNCRTLSGVPDVATRLKTYKVDYSNEIDLFAYSFNNDSGGTYITFLAKNGTIPFMLTLDHLGSFQSLIWSDQDSNGTKSWERQRDAVHMSSRVHANVSSGLVHKMCRKEEGIGAPEIVDSCLAQSCLAREALRCIQVGLLCIQDSTTYRPSMSNVVFMLSNETTLPYPKQPSFAMRRVQLLETDDLTSTGARSSSSVNGVTFAAPNAR</sequence>
<dbReference type="PANTHER" id="PTHR32444:SF247">
    <property type="entry name" value="OS01G0958200 PROTEIN"/>
    <property type="match status" value="1"/>
</dbReference>
<keyword evidence="2" id="KW-1185">Reference proteome</keyword>
<dbReference type="PANTHER" id="PTHR32444">
    <property type="entry name" value="BULB-TYPE LECTIN DOMAIN-CONTAINING PROTEIN"/>
    <property type="match status" value="1"/>
</dbReference>
<name>A0AAD5JRT6_ACENE</name>
<evidence type="ECO:0000313" key="1">
    <source>
        <dbReference type="EMBL" id="KAI9197587.1"/>
    </source>
</evidence>
<dbReference type="EMBL" id="JAJSOW010000002">
    <property type="protein sequence ID" value="KAI9197587.1"/>
    <property type="molecule type" value="Genomic_DNA"/>
</dbReference>
<comment type="caution">
    <text evidence="1">The sequence shown here is derived from an EMBL/GenBank/DDBJ whole genome shotgun (WGS) entry which is preliminary data.</text>
</comment>
<proteinExistence type="predicted"/>
<organism evidence="1 2">
    <name type="scientific">Acer negundo</name>
    <name type="common">Box elder</name>
    <dbReference type="NCBI Taxonomy" id="4023"/>
    <lineage>
        <taxon>Eukaryota</taxon>
        <taxon>Viridiplantae</taxon>
        <taxon>Streptophyta</taxon>
        <taxon>Embryophyta</taxon>
        <taxon>Tracheophyta</taxon>
        <taxon>Spermatophyta</taxon>
        <taxon>Magnoliopsida</taxon>
        <taxon>eudicotyledons</taxon>
        <taxon>Gunneridae</taxon>
        <taxon>Pentapetalae</taxon>
        <taxon>rosids</taxon>
        <taxon>malvids</taxon>
        <taxon>Sapindales</taxon>
        <taxon>Sapindaceae</taxon>
        <taxon>Hippocastanoideae</taxon>
        <taxon>Acereae</taxon>
        <taxon>Acer</taxon>
    </lineage>
</organism>
<accession>A0AAD5JRT6</accession>
<dbReference type="Proteomes" id="UP001064489">
    <property type="component" value="Chromosome 13"/>
</dbReference>
<dbReference type="AlphaFoldDB" id="A0AAD5JRT6"/>
<reference evidence="1 2" key="1">
    <citation type="journal article" date="2022" name="Plant J.">
        <title>Strategies of tolerance reflected in two North American maple genomes.</title>
        <authorList>
            <person name="McEvoy S.L."/>
            <person name="Sezen U.U."/>
            <person name="Trouern-Trend A."/>
            <person name="McMahon S.M."/>
            <person name="Schaberg P.G."/>
            <person name="Yang J."/>
            <person name="Wegrzyn J.L."/>
            <person name="Swenson N.G."/>
        </authorList>
    </citation>
    <scope>NUCLEOTIDE SEQUENCE [LARGE SCALE GENOMIC DNA]</scope>
    <source>
        <strain evidence="1">91603</strain>
    </source>
</reference>
<protein>
    <submittedName>
        <fullName evidence="1">Uncharacterized protein</fullName>
    </submittedName>
</protein>